<keyword evidence="2" id="KW-1185">Reference proteome</keyword>
<protein>
    <submittedName>
        <fullName evidence="1">Uncharacterized protein</fullName>
    </submittedName>
</protein>
<dbReference type="EMBL" id="BGPR01001631">
    <property type="protein sequence ID" value="GBM58343.1"/>
    <property type="molecule type" value="Genomic_DNA"/>
</dbReference>
<gene>
    <name evidence="1" type="ORF">AVEN_67345_1</name>
</gene>
<evidence type="ECO:0000313" key="2">
    <source>
        <dbReference type="Proteomes" id="UP000499080"/>
    </source>
</evidence>
<dbReference type="InterPro" id="IPR036397">
    <property type="entry name" value="RNaseH_sf"/>
</dbReference>
<dbReference type="GO" id="GO:0003676">
    <property type="term" value="F:nucleic acid binding"/>
    <property type="evidence" value="ECO:0007669"/>
    <property type="project" value="InterPro"/>
</dbReference>
<dbReference type="Gene3D" id="3.30.420.10">
    <property type="entry name" value="Ribonuclease H-like superfamily/Ribonuclease H"/>
    <property type="match status" value="1"/>
</dbReference>
<name>A0A4Y2GXZ4_ARAVE</name>
<reference evidence="1 2" key="1">
    <citation type="journal article" date="2019" name="Sci. Rep.">
        <title>Orb-weaving spider Araneus ventricosus genome elucidates the spidroin gene catalogue.</title>
        <authorList>
            <person name="Kono N."/>
            <person name="Nakamura H."/>
            <person name="Ohtoshi R."/>
            <person name="Moran D.A.P."/>
            <person name="Shinohara A."/>
            <person name="Yoshida Y."/>
            <person name="Fujiwara M."/>
            <person name="Mori M."/>
            <person name="Tomita M."/>
            <person name="Arakawa K."/>
        </authorList>
    </citation>
    <scope>NUCLEOTIDE SEQUENCE [LARGE SCALE GENOMIC DNA]</scope>
</reference>
<organism evidence="1 2">
    <name type="scientific">Araneus ventricosus</name>
    <name type="common">Orbweaver spider</name>
    <name type="synonym">Epeira ventricosa</name>
    <dbReference type="NCBI Taxonomy" id="182803"/>
    <lineage>
        <taxon>Eukaryota</taxon>
        <taxon>Metazoa</taxon>
        <taxon>Ecdysozoa</taxon>
        <taxon>Arthropoda</taxon>
        <taxon>Chelicerata</taxon>
        <taxon>Arachnida</taxon>
        <taxon>Araneae</taxon>
        <taxon>Araneomorphae</taxon>
        <taxon>Entelegynae</taxon>
        <taxon>Araneoidea</taxon>
        <taxon>Araneidae</taxon>
        <taxon>Araneus</taxon>
    </lineage>
</organism>
<accession>A0A4Y2GXZ4</accession>
<dbReference type="AlphaFoldDB" id="A0A4Y2GXZ4"/>
<proteinExistence type="predicted"/>
<evidence type="ECO:0000313" key="1">
    <source>
        <dbReference type="EMBL" id="GBM58343.1"/>
    </source>
</evidence>
<dbReference type="Proteomes" id="UP000499080">
    <property type="component" value="Unassembled WGS sequence"/>
</dbReference>
<comment type="caution">
    <text evidence="1">The sequence shown here is derived from an EMBL/GenBank/DDBJ whole genome shotgun (WGS) entry which is preliminary data.</text>
</comment>
<sequence>MRYVTRSKKLEKEEGHFQQYRASPYCYRDVRACLEGIPVNSWLGRGCSTELSPHSPDLTLLDFLLGGYIKHIVCRSRPALIKEKRMFPEIN</sequence>